<dbReference type="EMBL" id="BTGU01000108">
    <property type="protein sequence ID" value="GMN61220.1"/>
    <property type="molecule type" value="Genomic_DNA"/>
</dbReference>
<keyword evidence="2" id="KW-0812">Transmembrane</keyword>
<name>A0AA88J3L0_FICCA</name>
<keyword evidence="2" id="KW-1133">Transmembrane helix</keyword>
<evidence type="ECO:0000256" key="2">
    <source>
        <dbReference type="SAM" id="Phobius"/>
    </source>
</evidence>
<dbReference type="PANTHER" id="PTHR34379:SF15">
    <property type="entry name" value="PROTEIN, PUTATIVE-RELATED"/>
    <property type="match status" value="1"/>
</dbReference>
<feature type="region of interest" description="Disordered" evidence="1">
    <location>
        <begin position="196"/>
        <end position="224"/>
    </location>
</feature>
<feature type="compositionally biased region" description="Basic and acidic residues" evidence="1">
    <location>
        <begin position="127"/>
        <end position="143"/>
    </location>
</feature>
<feature type="transmembrane region" description="Helical" evidence="2">
    <location>
        <begin position="171"/>
        <end position="188"/>
    </location>
</feature>
<evidence type="ECO:0000313" key="3">
    <source>
        <dbReference type="EMBL" id="GMN61220.1"/>
    </source>
</evidence>
<gene>
    <name evidence="3" type="ORF">TIFTF001_030312</name>
</gene>
<reference evidence="3" key="1">
    <citation type="submission" date="2023-07" db="EMBL/GenBank/DDBJ databases">
        <title>draft genome sequence of fig (Ficus carica).</title>
        <authorList>
            <person name="Takahashi T."/>
            <person name="Nishimura K."/>
        </authorList>
    </citation>
    <scope>NUCLEOTIDE SEQUENCE</scope>
</reference>
<feature type="transmembrane region" description="Helical" evidence="2">
    <location>
        <begin position="146"/>
        <end position="165"/>
    </location>
</feature>
<dbReference type="Proteomes" id="UP001187192">
    <property type="component" value="Unassembled WGS sequence"/>
</dbReference>
<accession>A0AA88J3L0</accession>
<dbReference type="InterPro" id="IPR040411">
    <property type="entry name" value="At5g23160-like"/>
</dbReference>
<feature type="region of interest" description="Disordered" evidence="1">
    <location>
        <begin position="94"/>
        <end position="143"/>
    </location>
</feature>
<proteinExistence type="predicted"/>
<sequence length="224" mass="24625">MVDVDVVIHEQPTSVVDRSAYNVDRDTKVSGNGCSTNSEKSSKIVQHAEKRTFSRVVKAVFFETILAKRVSDRKGISKKRPCLDLGRSTDEPMILAPAKVRTRTSSSSSSSTPKSIDSSKSLSESVKQTEGHKSTRKEKHTEKPHLSINTGLLLILISLAMTVLWGKLSAIVFTSIWLCFLPLWSYAVNPGPQNVTKSPEIESEDHKKKSNSIGRDCLKGSIIG</sequence>
<comment type="caution">
    <text evidence="3">The sequence shown here is derived from an EMBL/GenBank/DDBJ whole genome shotgun (WGS) entry which is preliminary data.</text>
</comment>
<dbReference type="AlphaFoldDB" id="A0AA88J3L0"/>
<protein>
    <submittedName>
        <fullName evidence="3">Uncharacterized protein</fullName>
    </submittedName>
</protein>
<organism evidence="3 4">
    <name type="scientific">Ficus carica</name>
    <name type="common">Common fig</name>
    <dbReference type="NCBI Taxonomy" id="3494"/>
    <lineage>
        <taxon>Eukaryota</taxon>
        <taxon>Viridiplantae</taxon>
        <taxon>Streptophyta</taxon>
        <taxon>Embryophyta</taxon>
        <taxon>Tracheophyta</taxon>
        <taxon>Spermatophyta</taxon>
        <taxon>Magnoliopsida</taxon>
        <taxon>eudicotyledons</taxon>
        <taxon>Gunneridae</taxon>
        <taxon>Pentapetalae</taxon>
        <taxon>rosids</taxon>
        <taxon>fabids</taxon>
        <taxon>Rosales</taxon>
        <taxon>Moraceae</taxon>
        <taxon>Ficeae</taxon>
        <taxon>Ficus</taxon>
    </lineage>
</organism>
<evidence type="ECO:0000313" key="4">
    <source>
        <dbReference type="Proteomes" id="UP001187192"/>
    </source>
</evidence>
<evidence type="ECO:0000256" key="1">
    <source>
        <dbReference type="SAM" id="MobiDB-lite"/>
    </source>
</evidence>
<keyword evidence="4" id="KW-1185">Reference proteome</keyword>
<keyword evidence="2" id="KW-0472">Membrane</keyword>
<feature type="compositionally biased region" description="Low complexity" evidence="1">
    <location>
        <begin position="105"/>
        <end position="126"/>
    </location>
</feature>
<dbReference type="PANTHER" id="PTHR34379">
    <property type="entry name" value="OS07G0553800 PROTEIN"/>
    <property type="match status" value="1"/>
</dbReference>